<dbReference type="PANTHER" id="PTHR24045">
    <property type="match status" value="1"/>
</dbReference>
<keyword evidence="5" id="KW-0328">Glycosyltransferase</keyword>
<dbReference type="GO" id="GO:0005794">
    <property type="term" value="C:Golgi apparatus"/>
    <property type="evidence" value="ECO:0007669"/>
    <property type="project" value="TreeGrafter"/>
</dbReference>
<comment type="caution">
    <text evidence="5">The sequence shown here is derived from an EMBL/GenBank/DDBJ whole genome shotgun (WGS) entry which is preliminary data.</text>
</comment>
<accession>A0AAD4DG39</accession>
<dbReference type="Pfam" id="PF17101">
    <property type="entry name" value="Stealth_CR1"/>
    <property type="match status" value="1"/>
</dbReference>
<evidence type="ECO:0000259" key="4">
    <source>
        <dbReference type="Pfam" id="PF17102"/>
    </source>
</evidence>
<feature type="region of interest" description="Disordered" evidence="2">
    <location>
        <begin position="259"/>
        <end position="282"/>
    </location>
</feature>
<feature type="compositionally biased region" description="Basic and acidic residues" evidence="2">
    <location>
        <begin position="704"/>
        <end position="713"/>
    </location>
</feature>
<evidence type="ECO:0000256" key="1">
    <source>
        <dbReference type="ARBA" id="ARBA00022679"/>
    </source>
</evidence>
<dbReference type="AlphaFoldDB" id="A0AAD4DG39"/>
<feature type="domain" description="Stealth protein CR1 conserved region 1" evidence="3">
    <location>
        <begin position="144"/>
        <end position="164"/>
    </location>
</feature>
<evidence type="ECO:0000313" key="5">
    <source>
        <dbReference type="EMBL" id="KAG0275618.1"/>
    </source>
</evidence>
<dbReference type="Pfam" id="PF17102">
    <property type="entry name" value="Stealth_CR3"/>
    <property type="match status" value="1"/>
</dbReference>
<dbReference type="PANTHER" id="PTHR24045:SF0">
    <property type="entry name" value="N-ACETYLGLUCOSAMINE-1-PHOSPHOTRANSFERASE SUBUNITS ALPHA_BETA"/>
    <property type="match status" value="1"/>
</dbReference>
<feature type="compositionally biased region" description="Polar residues" evidence="2">
    <location>
        <begin position="264"/>
        <end position="277"/>
    </location>
</feature>
<evidence type="ECO:0000259" key="3">
    <source>
        <dbReference type="Pfam" id="PF17101"/>
    </source>
</evidence>
<organism evidence="5 6">
    <name type="scientific">Linnemannia exigua</name>
    <dbReference type="NCBI Taxonomy" id="604196"/>
    <lineage>
        <taxon>Eukaryota</taxon>
        <taxon>Fungi</taxon>
        <taxon>Fungi incertae sedis</taxon>
        <taxon>Mucoromycota</taxon>
        <taxon>Mortierellomycotina</taxon>
        <taxon>Mortierellomycetes</taxon>
        <taxon>Mortierellales</taxon>
        <taxon>Mortierellaceae</taxon>
        <taxon>Linnemannia</taxon>
    </lineage>
</organism>
<evidence type="ECO:0000313" key="6">
    <source>
        <dbReference type="Proteomes" id="UP001194580"/>
    </source>
</evidence>
<keyword evidence="1" id="KW-0808">Transferase</keyword>
<reference evidence="5" key="1">
    <citation type="journal article" date="2020" name="Fungal Divers.">
        <title>Resolving the Mortierellaceae phylogeny through synthesis of multi-gene phylogenetics and phylogenomics.</title>
        <authorList>
            <person name="Vandepol N."/>
            <person name="Liber J."/>
            <person name="Desiro A."/>
            <person name="Na H."/>
            <person name="Kennedy M."/>
            <person name="Barry K."/>
            <person name="Grigoriev I.V."/>
            <person name="Miller A.N."/>
            <person name="O'Donnell K."/>
            <person name="Stajich J.E."/>
            <person name="Bonito G."/>
        </authorList>
    </citation>
    <scope>NUCLEOTIDE SEQUENCE</scope>
    <source>
        <strain evidence="5">NRRL 28262</strain>
    </source>
</reference>
<feature type="region of interest" description="Disordered" evidence="2">
    <location>
        <begin position="665"/>
        <end position="713"/>
    </location>
</feature>
<dbReference type="InterPro" id="IPR047141">
    <property type="entry name" value="Stealth"/>
</dbReference>
<gene>
    <name evidence="5" type="primary">XPT1_4</name>
    <name evidence="5" type="ORF">BGZ95_008556</name>
</gene>
<dbReference type="Proteomes" id="UP001194580">
    <property type="component" value="Unassembled WGS sequence"/>
</dbReference>
<dbReference type="InterPro" id="IPR031357">
    <property type="entry name" value="Stealth_CR3"/>
</dbReference>
<sequence>MATGQERLQSLTTWIHHQWARFKMDAVNKIMYTDDGIDETLDTTDIHGRLDLEVETTETMAKVHDGELDDIEEDPTYYIIDPVRPRDMPSWFSDWLVNKTLHPSTLYLGPSADLELTTDNNVKFATNTSDSSSQRRPRRPAMLDIVYTWVNGSDPEWKYSKHHYVQQDPTLLHINADDKAETKMAHRFRDNNEMIHSLRSTYKFGRDMVRKIHIATADMIEETLWKSMHAEEADGAIYGGNNDVQEDSRNKETKKINLKAPTGPITNREVNSTSGRSATPMLQKRSRPGFDAMFLNALKIADEVERRREATEAAEEIRNDMFIFVDQDAALRPFVPKFIFLNDDIYFGMPMVQADYWTPQYGLVFQVVLDRKVRPIPTLDDKKSPLALGYDDNLKFANYQLSKRFGYRFRPQIAHIVQVASRSILEEAEALWPEAFVQSEMARFRSSFGGQMLRTMFLMAHYTIERLRETQLRSFWRYRVDYNGNGVLEWEERWALVALIKNWTKSGSGVNHRRVETSQSGSDRFLQGHDAVLDRTGYREPEQSPAVRYAFSGMEGFPFLIPQVDTSLTIDITAAGERVRYPHRHYNQSVKPADRICRFNLEFCLGPKFLTRHGTLSHKDGEKVFKRLAFREFHCGDCLLQIALQSDRGVDYYNERVEDAEDDCWGDRVPLNPPPRSRYIRTNQRPLQQHKSRPVSSDNFDTNNTHDERRQEYDKTKAYSQHHRWIRAILPHESTHPTARTRILQDLYRYNYVIGESDSYFGMIENLDGTKRHFNNLREARQQYKLQQCVCLNDDVKEEDKDAAEMRGMLAGFLGDWFGESSPWEKQ</sequence>
<protein>
    <submittedName>
        <fullName evidence="5">Xanthine phosphoribosyltransferase 1</fullName>
    </submittedName>
</protein>
<dbReference type="InterPro" id="IPR031358">
    <property type="entry name" value="Stealth_CR1"/>
</dbReference>
<name>A0AAD4DG39_9FUNG</name>
<keyword evidence="6" id="KW-1185">Reference proteome</keyword>
<evidence type="ECO:0000256" key="2">
    <source>
        <dbReference type="SAM" id="MobiDB-lite"/>
    </source>
</evidence>
<dbReference type="GO" id="GO:0016757">
    <property type="term" value="F:glycosyltransferase activity"/>
    <property type="evidence" value="ECO:0007669"/>
    <property type="project" value="UniProtKB-KW"/>
</dbReference>
<feature type="compositionally biased region" description="Polar residues" evidence="2">
    <location>
        <begin position="694"/>
        <end position="703"/>
    </location>
</feature>
<dbReference type="EMBL" id="JAAAIL010000456">
    <property type="protein sequence ID" value="KAG0275618.1"/>
    <property type="molecule type" value="Genomic_DNA"/>
</dbReference>
<feature type="domain" description="Stealth protein CR3 conserved region 3" evidence="4">
    <location>
        <begin position="414"/>
        <end position="465"/>
    </location>
</feature>
<proteinExistence type="predicted"/>